<sequence>MSNTYSQIYIHLVFSTKYRAPSLKQDFEHQLQSYIRDHAEDQELKILAIGGTQTHLHILLIMPPKFPVSKAAQIIKGSSSRWLNKYHFDKEKFRWQKGYGAFSINKSLLPTTINYIKRQKEHHSEITYKDEFAAFLDKHEIDYDNRKLFPSPPEDEAPG</sequence>
<keyword evidence="3" id="KW-1185">Reference proteome</keyword>
<accession>A0A6M1TBM7</accession>
<dbReference type="RefSeq" id="WP_165270800.1">
    <property type="nucleotide sequence ID" value="NZ_JAALLS010000024.1"/>
</dbReference>
<dbReference type="Gene3D" id="3.30.70.1290">
    <property type="entry name" value="Transposase IS200-like"/>
    <property type="match status" value="1"/>
</dbReference>
<feature type="domain" description="Transposase IS200-like" evidence="1">
    <location>
        <begin position="5"/>
        <end position="119"/>
    </location>
</feature>
<dbReference type="GO" id="GO:0003677">
    <property type="term" value="F:DNA binding"/>
    <property type="evidence" value="ECO:0007669"/>
    <property type="project" value="InterPro"/>
</dbReference>
<evidence type="ECO:0000259" key="1">
    <source>
        <dbReference type="SMART" id="SM01321"/>
    </source>
</evidence>
<dbReference type="AlphaFoldDB" id="A0A6M1TBM7"/>
<dbReference type="GO" id="GO:0004803">
    <property type="term" value="F:transposase activity"/>
    <property type="evidence" value="ECO:0007669"/>
    <property type="project" value="InterPro"/>
</dbReference>
<dbReference type="InterPro" id="IPR036515">
    <property type="entry name" value="Transposase_17_sf"/>
</dbReference>
<evidence type="ECO:0000313" key="2">
    <source>
        <dbReference type="EMBL" id="NGP89743.1"/>
    </source>
</evidence>
<dbReference type="Pfam" id="PF01797">
    <property type="entry name" value="Y1_Tnp"/>
    <property type="match status" value="1"/>
</dbReference>
<proteinExistence type="predicted"/>
<dbReference type="GO" id="GO:0006313">
    <property type="term" value="P:DNA transposition"/>
    <property type="evidence" value="ECO:0007669"/>
    <property type="project" value="InterPro"/>
</dbReference>
<evidence type="ECO:0000313" key="3">
    <source>
        <dbReference type="Proteomes" id="UP000479132"/>
    </source>
</evidence>
<reference evidence="2 3" key="1">
    <citation type="submission" date="2020-02" db="EMBL/GenBank/DDBJ databases">
        <title>Aliifodinibius halophilus 2W32, complete genome.</title>
        <authorList>
            <person name="Li Y."/>
            <person name="Wu S."/>
        </authorList>
    </citation>
    <scope>NUCLEOTIDE SEQUENCE [LARGE SCALE GENOMIC DNA]</scope>
    <source>
        <strain evidence="2 3">2W32</strain>
    </source>
</reference>
<comment type="caution">
    <text evidence="2">The sequence shown here is derived from an EMBL/GenBank/DDBJ whole genome shotgun (WGS) entry which is preliminary data.</text>
</comment>
<protein>
    <submittedName>
        <fullName evidence="2">IS200/IS605 family transposase</fullName>
    </submittedName>
</protein>
<dbReference type="Proteomes" id="UP000479132">
    <property type="component" value="Unassembled WGS sequence"/>
</dbReference>
<dbReference type="EMBL" id="JAALLS010000024">
    <property type="protein sequence ID" value="NGP89743.1"/>
    <property type="molecule type" value="Genomic_DNA"/>
</dbReference>
<dbReference type="PANTHER" id="PTHR33360:SF2">
    <property type="entry name" value="TRANSPOSASE FOR INSERTION SEQUENCE ELEMENT IS200"/>
    <property type="match status" value="1"/>
</dbReference>
<dbReference type="SMART" id="SM01321">
    <property type="entry name" value="Y1_Tnp"/>
    <property type="match status" value="1"/>
</dbReference>
<dbReference type="InterPro" id="IPR002686">
    <property type="entry name" value="Transposase_17"/>
</dbReference>
<name>A0A6M1TBM7_9BACT</name>
<organism evidence="2 3">
    <name type="scientific">Fodinibius halophilus</name>
    <dbReference type="NCBI Taxonomy" id="1736908"/>
    <lineage>
        <taxon>Bacteria</taxon>
        <taxon>Pseudomonadati</taxon>
        <taxon>Balneolota</taxon>
        <taxon>Balneolia</taxon>
        <taxon>Balneolales</taxon>
        <taxon>Balneolaceae</taxon>
        <taxon>Fodinibius</taxon>
    </lineage>
</organism>
<dbReference type="SUPFAM" id="SSF143422">
    <property type="entry name" value="Transposase IS200-like"/>
    <property type="match status" value="1"/>
</dbReference>
<dbReference type="PANTHER" id="PTHR33360">
    <property type="entry name" value="TRANSPOSASE FOR INSERTION SEQUENCE ELEMENT IS200"/>
    <property type="match status" value="1"/>
</dbReference>
<dbReference type="NCBIfam" id="NF033573">
    <property type="entry name" value="transpos_IS200"/>
    <property type="match status" value="1"/>
</dbReference>
<gene>
    <name evidence="2" type="primary">tnpA</name>
    <name evidence="2" type="ORF">G3569_15400</name>
</gene>